<dbReference type="Gene3D" id="1.10.860.10">
    <property type="entry name" value="DNAb Helicase, Chain A"/>
    <property type="match status" value="1"/>
</dbReference>
<protein>
    <recommendedName>
        <fullName evidence="3">DNA helicase DnaB-like N-terminal domain-containing protein</fullName>
    </recommendedName>
</protein>
<dbReference type="PANTHER" id="PTHR30153:SF2">
    <property type="entry name" value="REPLICATIVE DNA HELICASE"/>
    <property type="match status" value="1"/>
</dbReference>
<evidence type="ECO:0000313" key="4">
    <source>
        <dbReference type="EMBL" id="GGC95530.1"/>
    </source>
</evidence>
<keyword evidence="2" id="KW-0238">DNA-binding</keyword>
<proteinExistence type="predicted"/>
<sequence length="105" mass="11760">MIHNHEAEQSVLGAILLDGIVMEKSNLKVEFFRSHGHQKIFAAIEKIHLCGEPITLVTVTKELGKALHTIGGVRYLSELADSVPTLETFEQQQRLVFEAFFSVVK</sequence>
<dbReference type="InterPro" id="IPR036185">
    <property type="entry name" value="DNA_heli_DnaB-like_N_sf"/>
</dbReference>
<feature type="domain" description="DNA helicase DnaB-like N-terminal" evidence="3">
    <location>
        <begin position="3"/>
        <end position="97"/>
    </location>
</feature>
<gene>
    <name evidence="4" type="ORF">GCM10007216_27850</name>
</gene>
<dbReference type="InterPro" id="IPR016136">
    <property type="entry name" value="DNA_helicase_N/primase_C"/>
</dbReference>
<evidence type="ECO:0000256" key="1">
    <source>
        <dbReference type="ARBA" id="ARBA00022705"/>
    </source>
</evidence>
<dbReference type="RefSeq" id="WP_062443362.1">
    <property type="nucleotide sequence ID" value="NZ_BMCJ01000005.1"/>
</dbReference>
<dbReference type="PANTHER" id="PTHR30153">
    <property type="entry name" value="REPLICATIVE DNA HELICASE DNAB"/>
    <property type="match status" value="1"/>
</dbReference>
<dbReference type="EMBL" id="BMCJ01000005">
    <property type="protein sequence ID" value="GGC95530.1"/>
    <property type="molecule type" value="Genomic_DNA"/>
</dbReference>
<comment type="caution">
    <text evidence="4">The sequence shown here is derived from an EMBL/GenBank/DDBJ whole genome shotgun (WGS) entry which is preliminary data.</text>
</comment>
<dbReference type="Pfam" id="PF00772">
    <property type="entry name" value="DnaB"/>
    <property type="match status" value="1"/>
</dbReference>
<dbReference type="Proteomes" id="UP000619534">
    <property type="component" value="Unassembled WGS sequence"/>
</dbReference>
<keyword evidence="5" id="KW-1185">Reference proteome</keyword>
<dbReference type="InterPro" id="IPR007693">
    <property type="entry name" value="DNA_helicase_DnaB-like_N"/>
</dbReference>
<organism evidence="4 5">
    <name type="scientific">Thalassobacillus devorans</name>
    <dbReference type="NCBI Taxonomy" id="279813"/>
    <lineage>
        <taxon>Bacteria</taxon>
        <taxon>Bacillati</taxon>
        <taxon>Bacillota</taxon>
        <taxon>Bacilli</taxon>
        <taxon>Bacillales</taxon>
        <taxon>Bacillaceae</taxon>
        <taxon>Thalassobacillus</taxon>
    </lineage>
</organism>
<reference evidence="5" key="1">
    <citation type="journal article" date="2019" name="Int. J. Syst. Evol. Microbiol.">
        <title>The Global Catalogue of Microorganisms (GCM) 10K type strain sequencing project: providing services to taxonomists for standard genome sequencing and annotation.</title>
        <authorList>
            <consortium name="The Broad Institute Genomics Platform"/>
            <consortium name="The Broad Institute Genome Sequencing Center for Infectious Disease"/>
            <person name="Wu L."/>
            <person name="Ma J."/>
        </authorList>
    </citation>
    <scope>NUCLEOTIDE SEQUENCE [LARGE SCALE GENOMIC DNA]</scope>
    <source>
        <strain evidence="5">CCM 7282</strain>
    </source>
</reference>
<name>A0ABQ1PEA3_9BACI</name>
<evidence type="ECO:0000259" key="3">
    <source>
        <dbReference type="Pfam" id="PF00772"/>
    </source>
</evidence>
<accession>A0ABQ1PEA3</accession>
<keyword evidence="1" id="KW-0235">DNA replication</keyword>
<evidence type="ECO:0000256" key="2">
    <source>
        <dbReference type="ARBA" id="ARBA00023125"/>
    </source>
</evidence>
<dbReference type="SUPFAM" id="SSF48024">
    <property type="entry name" value="N-terminal domain of DnaB helicase"/>
    <property type="match status" value="1"/>
</dbReference>
<evidence type="ECO:0000313" key="5">
    <source>
        <dbReference type="Proteomes" id="UP000619534"/>
    </source>
</evidence>